<keyword evidence="1" id="KW-1003">Cell membrane</keyword>
<dbReference type="GO" id="GO:0005886">
    <property type="term" value="C:plasma membrane"/>
    <property type="evidence" value="ECO:0007669"/>
    <property type="project" value="InterPro"/>
</dbReference>
<dbReference type="InterPro" id="IPR010445">
    <property type="entry name" value="LapA_dom"/>
</dbReference>
<keyword evidence="3 5" id="KW-1133">Transmembrane helix</keyword>
<protein>
    <recommendedName>
        <fullName evidence="6">Lipopolysaccharide assembly protein A domain-containing protein</fullName>
    </recommendedName>
</protein>
<organism evidence="7 8">
    <name type="scientific">Pseudoalteromonas ulvae</name>
    <dbReference type="NCBI Taxonomy" id="107327"/>
    <lineage>
        <taxon>Bacteria</taxon>
        <taxon>Pseudomonadati</taxon>
        <taxon>Pseudomonadota</taxon>
        <taxon>Gammaproteobacteria</taxon>
        <taxon>Alteromonadales</taxon>
        <taxon>Pseudoalteromonadaceae</taxon>
        <taxon>Pseudoalteromonas</taxon>
    </lineage>
</organism>
<evidence type="ECO:0000256" key="5">
    <source>
        <dbReference type="SAM" id="Phobius"/>
    </source>
</evidence>
<evidence type="ECO:0000256" key="3">
    <source>
        <dbReference type="ARBA" id="ARBA00022989"/>
    </source>
</evidence>
<comment type="caution">
    <text evidence="7">The sequence shown here is derived from an EMBL/GenBank/DDBJ whole genome shotgun (WGS) entry which is preliminary data.</text>
</comment>
<dbReference type="Pfam" id="PF06305">
    <property type="entry name" value="LapA_dom"/>
    <property type="match status" value="1"/>
</dbReference>
<evidence type="ECO:0000256" key="2">
    <source>
        <dbReference type="ARBA" id="ARBA00022692"/>
    </source>
</evidence>
<proteinExistence type="predicted"/>
<gene>
    <name evidence="7" type="ORF">B1199_15675</name>
</gene>
<evidence type="ECO:0000259" key="6">
    <source>
        <dbReference type="Pfam" id="PF06305"/>
    </source>
</evidence>
<evidence type="ECO:0000313" key="8">
    <source>
        <dbReference type="Proteomes" id="UP000194841"/>
    </source>
</evidence>
<feature type="transmembrane region" description="Helical" evidence="5">
    <location>
        <begin position="41"/>
        <end position="67"/>
    </location>
</feature>
<evidence type="ECO:0000256" key="4">
    <source>
        <dbReference type="ARBA" id="ARBA00023136"/>
    </source>
</evidence>
<accession>A0A244CMH5</accession>
<evidence type="ECO:0000313" key="7">
    <source>
        <dbReference type="EMBL" id="OUL56810.1"/>
    </source>
</evidence>
<keyword evidence="8" id="KW-1185">Reference proteome</keyword>
<dbReference type="EMBL" id="MWPV01000005">
    <property type="protein sequence ID" value="OUL56810.1"/>
    <property type="molecule type" value="Genomic_DNA"/>
</dbReference>
<reference evidence="7 8" key="1">
    <citation type="submission" date="2017-02" db="EMBL/GenBank/DDBJ databases">
        <title>Pseudoalteromonas ulvae TC14 Genome.</title>
        <authorList>
            <person name="Molmeret M."/>
        </authorList>
    </citation>
    <scope>NUCLEOTIDE SEQUENCE [LARGE SCALE GENOMIC DNA]</scope>
    <source>
        <strain evidence="7">TC14</strain>
    </source>
</reference>
<dbReference type="OrthoDB" id="7064015at2"/>
<sequence length="86" mass="9576">MFRITKVLCIATILVLAFLLGTQNPQVVTLNYIVASTNIPLAVVISIAFSVGIIVGILISFKVFTSLKWHNYRLKRKNKLSVLKDS</sequence>
<name>A0A244CMH5_PSEDV</name>
<evidence type="ECO:0000256" key="1">
    <source>
        <dbReference type="ARBA" id="ARBA00022475"/>
    </source>
</evidence>
<dbReference type="RefSeq" id="WP_086745064.1">
    <property type="nucleotide sequence ID" value="NZ_MWPV01000005.1"/>
</dbReference>
<keyword evidence="2 5" id="KW-0812">Transmembrane</keyword>
<dbReference type="AlphaFoldDB" id="A0A244CMH5"/>
<keyword evidence="4 5" id="KW-0472">Membrane</keyword>
<dbReference type="Proteomes" id="UP000194841">
    <property type="component" value="Unassembled WGS sequence"/>
</dbReference>
<feature type="domain" description="Lipopolysaccharide assembly protein A" evidence="6">
    <location>
        <begin position="23"/>
        <end position="79"/>
    </location>
</feature>